<evidence type="ECO:0000256" key="2">
    <source>
        <dbReference type="ARBA" id="ARBA00022801"/>
    </source>
</evidence>
<dbReference type="EMBL" id="JABRWJ010000009">
    <property type="protein sequence ID" value="NRF70612.1"/>
    <property type="molecule type" value="Genomic_DNA"/>
</dbReference>
<dbReference type="InterPro" id="IPR029069">
    <property type="entry name" value="HotDog_dom_sf"/>
</dbReference>
<evidence type="ECO:0000313" key="3">
    <source>
        <dbReference type="EMBL" id="NRF70612.1"/>
    </source>
</evidence>
<reference evidence="3 4" key="1">
    <citation type="submission" date="2020-05" db="EMBL/GenBank/DDBJ databases">
        <title>Aquincola sp. isolate from soil.</title>
        <authorList>
            <person name="Han J."/>
            <person name="Kim D.-U."/>
        </authorList>
    </citation>
    <scope>NUCLEOTIDE SEQUENCE [LARGE SCALE GENOMIC DNA]</scope>
    <source>
        <strain evidence="3 4">S2</strain>
    </source>
</reference>
<comment type="similarity">
    <text evidence="1">Belongs to the 4-hydroxybenzoyl-CoA thioesterase family.</text>
</comment>
<organism evidence="3 4">
    <name type="scientific">Pseudaquabacterium terrae</name>
    <dbReference type="NCBI Taxonomy" id="2732868"/>
    <lineage>
        <taxon>Bacteria</taxon>
        <taxon>Pseudomonadati</taxon>
        <taxon>Pseudomonadota</taxon>
        <taxon>Betaproteobacteria</taxon>
        <taxon>Burkholderiales</taxon>
        <taxon>Sphaerotilaceae</taxon>
        <taxon>Pseudaquabacterium</taxon>
    </lineage>
</organism>
<gene>
    <name evidence="3" type="ORF">HLB44_26770</name>
</gene>
<dbReference type="PROSITE" id="PS01328">
    <property type="entry name" value="4HBCOA_THIOESTERASE"/>
    <property type="match status" value="1"/>
</dbReference>
<evidence type="ECO:0000313" key="4">
    <source>
        <dbReference type="Proteomes" id="UP000737171"/>
    </source>
</evidence>
<evidence type="ECO:0000256" key="1">
    <source>
        <dbReference type="ARBA" id="ARBA00005953"/>
    </source>
</evidence>
<comment type="caution">
    <text evidence="3">The sequence shown here is derived from an EMBL/GenBank/DDBJ whole genome shotgun (WGS) entry which is preliminary data.</text>
</comment>
<protein>
    <submittedName>
        <fullName evidence="3">Acyl-CoA thioesterase</fullName>
    </submittedName>
</protein>
<dbReference type="Proteomes" id="UP000737171">
    <property type="component" value="Unassembled WGS sequence"/>
</dbReference>
<accession>A0ABX2EPZ2</accession>
<dbReference type="RefSeq" id="WP_173130110.1">
    <property type="nucleotide sequence ID" value="NZ_JABRWJ010000009.1"/>
</dbReference>
<keyword evidence="2" id="KW-0378">Hydrolase</keyword>
<name>A0ABX2EPZ2_9BURK</name>
<dbReference type="CDD" id="cd00586">
    <property type="entry name" value="4HBT"/>
    <property type="match status" value="1"/>
</dbReference>
<dbReference type="SUPFAM" id="SSF54637">
    <property type="entry name" value="Thioesterase/thiol ester dehydrase-isomerase"/>
    <property type="match status" value="1"/>
</dbReference>
<keyword evidence="4" id="KW-1185">Reference proteome</keyword>
<sequence length="140" mass="15594">MSGRFERAQRIRFSHCDPAGIVFFPSYFVLFNGLVEDWVSDALGIPYAALIGERRIGLPTVSLQTGFRAISRMGDAVRLGLEVERLGLRSFTLALDCCGADGAQRVQAQQVIVTTDLDSHRAVEIPEDLRAAIERFRQRP</sequence>
<dbReference type="Pfam" id="PF13279">
    <property type="entry name" value="4HBT_2"/>
    <property type="match status" value="1"/>
</dbReference>
<dbReference type="InterPro" id="IPR008272">
    <property type="entry name" value="HB-CoA_thioesterase_AS"/>
</dbReference>
<dbReference type="Gene3D" id="3.10.129.10">
    <property type="entry name" value="Hotdog Thioesterase"/>
    <property type="match status" value="1"/>
</dbReference>
<proteinExistence type="inferred from homology"/>